<name>A0AAV6JPG7_9ERIC</name>
<evidence type="ECO:0000313" key="1">
    <source>
        <dbReference type="EMBL" id="KAG5542482.1"/>
    </source>
</evidence>
<sequence length="71" mass="7897">MMPQNMQPNMAQGGTILPFSPSLCPTRAGFGQFFNNFPTSRSNMPSLLNSKFGEDNQVLRVVKFGEEDNQV</sequence>
<evidence type="ECO:0000313" key="2">
    <source>
        <dbReference type="Proteomes" id="UP000823749"/>
    </source>
</evidence>
<protein>
    <submittedName>
        <fullName evidence="1">Uncharacterized protein</fullName>
    </submittedName>
</protein>
<dbReference type="AlphaFoldDB" id="A0AAV6JPG7"/>
<accession>A0AAV6JPG7</accession>
<organism evidence="1 2">
    <name type="scientific">Rhododendron griersonianum</name>
    <dbReference type="NCBI Taxonomy" id="479676"/>
    <lineage>
        <taxon>Eukaryota</taxon>
        <taxon>Viridiplantae</taxon>
        <taxon>Streptophyta</taxon>
        <taxon>Embryophyta</taxon>
        <taxon>Tracheophyta</taxon>
        <taxon>Spermatophyta</taxon>
        <taxon>Magnoliopsida</taxon>
        <taxon>eudicotyledons</taxon>
        <taxon>Gunneridae</taxon>
        <taxon>Pentapetalae</taxon>
        <taxon>asterids</taxon>
        <taxon>Ericales</taxon>
        <taxon>Ericaceae</taxon>
        <taxon>Ericoideae</taxon>
        <taxon>Rhodoreae</taxon>
        <taxon>Rhododendron</taxon>
    </lineage>
</organism>
<keyword evidence="2" id="KW-1185">Reference proteome</keyword>
<comment type="caution">
    <text evidence="1">The sequence shown here is derived from an EMBL/GenBank/DDBJ whole genome shotgun (WGS) entry which is preliminary data.</text>
</comment>
<reference evidence="1" key="1">
    <citation type="submission" date="2020-08" db="EMBL/GenBank/DDBJ databases">
        <title>Plant Genome Project.</title>
        <authorList>
            <person name="Zhang R.-G."/>
        </authorList>
    </citation>
    <scope>NUCLEOTIDE SEQUENCE</scope>
    <source>
        <strain evidence="1">WSP0</strain>
        <tissue evidence="1">Leaf</tissue>
    </source>
</reference>
<proteinExistence type="predicted"/>
<dbReference type="EMBL" id="JACTNZ010000007">
    <property type="protein sequence ID" value="KAG5542482.1"/>
    <property type="molecule type" value="Genomic_DNA"/>
</dbReference>
<dbReference type="Proteomes" id="UP000823749">
    <property type="component" value="Chromosome 7"/>
</dbReference>
<gene>
    <name evidence="1" type="ORF">RHGRI_022129</name>
</gene>